<gene>
    <name evidence="1" type="ORF">EMPS_03192</name>
</gene>
<dbReference type="Proteomes" id="UP000827284">
    <property type="component" value="Unassembled WGS sequence"/>
</dbReference>
<dbReference type="EMBL" id="BQFW01000004">
    <property type="protein sequence ID" value="GJJ70842.1"/>
    <property type="molecule type" value="Genomic_DNA"/>
</dbReference>
<evidence type="ECO:0000313" key="2">
    <source>
        <dbReference type="Proteomes" id="UP000827284"/>
    </source>
</evidence>
<protein>
    <recommendedName>
        <fullName evidence="3">F-box domain-containing protein</fullName>
    </recommendedName>
</protein>
<organism evidence="1 2">
    <name type="scientific">Entomortierella parvispora</name>
    <dbReference type="NCBI Taxonomy" id="205924"/>
    <lineage>
        <taxon>Eukaryota</taxon>
        <taxon>Fungi</taxon>
        <taxon>Fungi incertae sedis</taxon>
        <taxon>Mucoromycota</taxon>
        <taxon>Mortierellomycotina</taxon>
        <taxon>Mortierellomycetes</taxon>
        <taxon>Mortierellales</taxon>
        <taxon>Mortierellaceae</taxon>
        <taxon>Entomortierella</taxon>
    </lineage>
</organism>
<sequence length="731" mass="83158">MNREPLPTAARRSPLKTNEILDRIFSFLDQRTLKCVAARVCGQWLYVAIRRFERHLIVSEEDSKTWKDLPRRLSEANVLTVGKPFQRMQTPRNLKQWHKMISQLEKALLETNTVPNNSGKDVTTASHQPVYSDISGARTNKPREGLDKQIKAHLQIKAATLNFEWWEVQETALALLFPSPLTTLRELTLSAPRTSVAVSIEGILNQFPNLLHLSLSSHKYRRAGPGRRIYRSFTFLQRNSVVPLSDDCEDHPLRTLCLDYLCLDPNNVASHLPRLGNLIEFKFLNVRPLPSVPPSFSNNREDPENQLFWQSVAKHCPKLKLIHLQLDRPQGGIVPVALFPQVCDWSFDWYQGTANAMLRLLRAHIMENRLTTLKIQFSQPSPGTVGCAYDHVSDKLLCNLLLASPHLQHLDTGPREWSTLVLTMPIVALWACRGLLTLSMRFNTRIGGGHSESRHIFGYLSRACPNLEELSLRLECDGFSARTGLCLLTRLKRLQQLEVHGICLDHSNSEKPDWGPHKEDFCWIQGGPAPRLPSSSRLISGLASLFSSAPIPLCEKDYLDSIEKLREWSRLFTFNGDGMNSLSVLDKYRPMVQQQQKDNGYRSDYDRPIPMVDGVEGLDHCGSYLDIEACLQAQLFHFRQQHSSLPAHSLGPRAEAASTETVTVAPTSENRYMTRKIAPEMTLPWPVMRQIRFIHGALGPHCPRNIAKSKRYVEQCSKIIQQMRPDIRVLH</sequence>
<dbReference type="Gene3D" id="3.80.10.10">
    <property type="entry name" value="Ribonuclease Inhibitor"/>
    <property type="match status" value="1"/>
</dbReference>
<accession>A0A9P3H6B7</accession>
<keyword evidence="2" id="KW-1185">Reference proteome</keyword>
<comment type="caution">
    <text evidence="1">The sequence shown here is derived from an EMBL/GenBank/DDBJ whole genome shotgun (WGS) entry which is preliminary data.</text>
</comment>
<evidence type="ECO:0008006" key="3">
    <source>
        <dbReference type="Google" id="ProtNLM"/>
    </source>
</evidence>
<dbReference type="SUPFAM" id="SSF52047">
    <property type="entry name" value="RNI-like"/>
    <property type="match status" value="1"/>
</dbReference>
<name>A0A9P3H6B7_9FUNG</name>
<dbReference type="InterPro" id="IPR032675">
    <property type="entry name" value="LRR_dom_sf"/>
</dbReference>
<dbReference type="OrthoDB" id="2389045at2759"/>
<dbReference type="AlphaFoldDB" id="A0A9P3H6B7"/>
<reference evidence="1" key="1">
    <citation type="submission" date="2021-11" db="EMBL/GenBank/DDBJ databases">
        <authorList>
            <person name="Herlambang A."/>
            <person name="Guo Y."/>
            <person name="Takashima Y."/>
            <person name="Nishizawa T."/>
        </authorList>
    </citation>
    <scope>NUCLEOTIDE SEQUENCE</scope>
    <source>
        <strain evidence="1">E1425</strain>
    </source>
</reference>
<evidence type="ECO:0000313" key="1">
    <source>
        <dbReference type="EMBL" id="GJJ70842.1"/>
    </source>
</evidence>
<proteinExistence type="predicted"/>
<reference evidence="1" key="2">
    <citation type="journal article" date="2022" name="Microbiol. Resour. Announc.">
        <title>Whole-Genome Sequence of Entomortierella parvispora E1425, a Mucoromycotan Fungus Associated with Burkholderiaceae-Related Endosymbiotic Bacteria.</title>
        <authorList>
            <person name="Herlambang A."/>
            <person name="Guo Y."/>
            <person name="Takashima Y."/>
            <person name="Narisawa K."/>
            <person name="Ohta H."/>
            <person name="Nishizawa T."/>
        </authorList>
    </citation>
    <scope>NUCLEOTIDE SEQUENCE</scope>
    <source>
        <strain evidence="1">E1425</strain>
    </source>
</reference>